<keyword evidence="2" id="KW-0677">Repeat</keyword>
<dbReference type="EMBL" id="JAAAXW010000452">
    <property type="protein sequence ID" value="KAF9537144.1"/>
    <property type="molecule type" value="Genomic_DNA"/>
</dbReference>
<dbReference type="InterPro" id="IPR015943">
    <property type="entry name" value="WD40/YVTN_repeat-like_dom_sf"/>
</dbReference>
<dbReference type="PROSITE" id="PS00678">
    <property type="entry name" value="WD_REPEATS_1"/>
    <property type="match status" value="4"/>
</dbReference>
<dbReference type="InterPro" id="IPR001680">
    <property type="entry name" value="WD40_rpt"/>
</dbReference>
<dbReference type="Gene3D" id="2.130.10.10">
    <property type="entry name" value="YVTN repeat-like/Quinoprotein amine dehydrogenase"/>
    <property type="match status" value="4"/>
</dbReference>
<dbReference type="PROSITE" id="PS50082">
    <property type="entry name" value="WD_REPEATS_2"/>
    <property type="match status" value="5"/>
</dbReference>
<dbReference type="PRINTS" id="PR00320">
    <property type="entry name" value="GPROTEINBRPT"/>
</dbReference>
<evidence type="ECO:0000313" key="4">
    <source>
        <dbReference type="EMBL" id="KAF9537144.1"/>
    </source>
</evidence>
<dbReference type="SMART" id="SM00320">
    <property type="entry name" value="WD40"/>
    <property type="match status" value="11"/>
</dbReference>
<feature type="repeat" description="WD" evidence="3">
    <location>
        <begin position="126"/>
        <end position="167"/>
    </location>
</feature>
<feature type="repeat" description="WD" evidence="3">
    <location>
        <begin position="1"/>
        <end position="39"/>
    </location>
</feature>
<feature type="repeat" description="WD" evidence="3">
    <location>
        <begin position="168"/>
        <end position="203"/>
    </location>
</feature>
<reference evidence="4" key="1">
    <citation type="journal article" date="2020" name="Fungal Divers.">
        <title>Resolving the Mortierellaceae phylogeny through synthesis of multi-gene phylogenetics and phylogenomics.</title>
        <authorList>
            <person name="Vandepol N."/>
            <person name="Liber J."/>
            <person name="Desiro A."/>
            <person name="Na H."/>
            <person name="Kennedy M."/>
            <person name="Barry K."/>
            <person name="Grigoriev I.V."/>
            <person name="Miller A.N."/>
            <person name="O'Donnell K."/>
            <person name="Stajich J.E."/>
            <person name="Bonito G."/>
        </authorList>
    </citation>
    <scope>NUCLEOTIDE SEQUENCE</scope>
    <source>
        <strain evidence="4">NRRL 2591</strain>
    </source>
</reference>
<sequence>HTGVVLAVAFSPSGKQVASAGEDKTVRLWDVQTGANLFILTGHTGQIHSISYSPDGHAVVSVGFGYDGMIRFFDTQTGQPGKVWKSQSGGMKSVAYSPGGLEIAVGHYDGELQLYNTTASKPTRNWKAHDERVEAVSFSPNGQWVATCSWDNTVKVWNAATGSVLSVFTGHDQWVTQVAFSPNGLQLASCSTDKTIRLWDVSSLGTGMDMESGSDQLRSVLFSPDGRVLFCGSKSGAVRQFDAGSGEPGLAIVCRDNHVKCLAVSPDGLRIASVGTDNRVVTVWDIAAAQADVVLSGHTQQVTTMAFSADSHWIATGSKDKTVQLWDARSGILDRVLEGHTQTVACLAFSPNSHEILSGSRDGTIRAWDLGSHESRVVVDVGGDIELWAISTSPNALRVASKDRFSRAVKLWDTESRRHQQSLESHFFIVKCIAFSSCGKWLAVGSTCSVQLWNFVADTSPEGGGEEWKCSASILDIFGDVDGIAWKTDILEFSIGCENGYLQVWRLVETSASSDAWSVQLVWSAGNPVLVASDAVFADADALRVLLIVVLRYVWHKE</sequence>
<feature type="repeat" description="WD" evidence="3">
    <location>
        <begin position="295"/>
        <end position="336"/>
    </location>
</feature>
<keyword evidence="1 3" id="KW-0853">WD repeat</keyword>
<evidence type="ECO:0000313" key="5">
    <source>
        <dbReference type="Proteomes" id="UP000723463"/>
    </source>
</evidence>
<dbReference type="InterPro" id="IPR019775">
    <property type="entry name" value="WD40_repeat_CS"/>
</dbReference>
<dbReference type="PANTHER" id="PTHR14604">
    <property type="entry name" value="WD40 REPEAT PF20"/>
    <property type="match status" value="1"/>
</dbReference>
<name>A0A9P6EWP7_9FUNG</name>
<feature type="repeat" description="WD" evidence="3">
    <location>
        <begin position="337"/>
        <end position="378"/>
    </location>
</feature>
<evidence type="ECO:0000256" key="3">
    <source>
        <dbReference type="PROSITE-ProRule" id="PRU00221"/>
    </source>
</evidence>
<dbReference type="InterPro" id="IPR050995">
    <property type="entry name" value="WD-F-box_domain-protein"/>
</dbReference>
<protein>
    <submittedName>
        <fullName evidence="4">Uncharacterized protein</fullName>
    </submittedName>
</protein>
<dbReference type="SUPFAM" id="SSF50978">
    <property type="entry name" value="WD40 repeat-like"/>
    <property type="match status" value="2"/>
</dbReference>
<dbReference type="Pfam" id="PF00400">
    <property type="entry name" value="WD40"/>
    <property type="match status" value="9"/>
</dbReference>
<dbReference type="InterPro" id="IPR036322">
    <property type="entry name" value="WD40_repeat_dom_sf"/>
</dbReference>
<dbReference type="Proteomes" id="UP000723463">
    <property type="component" value="Unassembled WGS sequence"/>
</dbReference>
<accession>A0A9P6EWP7</accession>
<gene>
    <name evidence="4" type="ORF">EC957_008777</name>
</gene>
<dbReference type="PROSITE" id="PS50294">
    <property type="entry name" value="WD_REPEATS_REGION"/>
    <property type="match status" value="5"/>
</dbReference>
<feature type="non-terminal residue" evidence="4">
    <location>
        <position position="1"/>
    </location>
</feature>
<proteinExistence type="predicted"/>
<comment type="caution">
    <text evidence="4">The sequence shown here is derived from an EMBL/GenBank/DDBJ whole genome shotgun (WGS) entry which is preliminary data.</text>
</comment>
<evidence type="ECO:0000256" key="2">
    <source>
        <dbReference type="ARBA" id="ARBA00022737"/>
    </source>
</evidence>
<organism evidence="4 5">
    <name type="scientific">Mortierella hygrophila</name>
    <dbReference type="NCBI Taxonomy" id="979708"/>
    <lineage>
        <taxon>Eukaryota</taxon>
        <taxon>Fungi</taxon>
        <taxon>Fungi incertae sedis</taxon>
        <taxon>Mucoromycota</taxon>
        <taxon>Mortierellomycotina</taxon>
        <taxon>Mortierellomycetes</taxon>
        <taxon>Mortierellales</taxon>
        <taxon>Mortierellaceae</taxon>
        <taxon>Mortierella</taxon>
    </lineage>
</organism>
<dbReference type="InterPro" id="IPR020472">
    <property type="entry name" value="WD40_PAC1"/>
</dbReference>
<evidence type="ECO:0000256" key="1">
    <source>
        <dbReference type="ARBA" id="ARBA00022574"/>
    </source>
</evidence>
<keyword evidence="5" id="KW-1185">Reference proteome</keyword>
<dbReference type="AlphaFoldDB" id="A0A9P6EWP7"/>
<dbReference type="CDD" id="cd00200">
    <property type="entry name" value="WD40"/>
    <property type="match status" value="1"/>
</dbReference>
<dbReference type="PANTHER" id="PTHR14604:SF4">
    <property type="entry name" value="F-BOX DOMAIN-CONTAINING PROTEIN"/>
    <property type="match status" value="1"/>
</dbReference>